<dbReference type="EMBL" id="LT669839">
    <property type="protein sequence ID" value="SHD77361.1"/>
    <property type="molecule type" value="Genomic_DNA"/>
</dbReference>
<dbReference type="OrthoDB" id="3035650at2"/>
<keyword evidence="2" id="KW-1185">Reference proteome</keyword>
<reference evidence="1 2" key="1">
    <citation type="submission" date="2016-11" db="EMBL/GenBank/DDBJ databases">
        <authorList>
            <person name="Manzoor S."/>
        </authorList>
    </citation>
    <scope>NUCLEOTIDE SEQUENCE [LARGE SCALE GENOMIC DNA]</scope>
    <source>
        <strain evidence="1">Clostridium ultunense strain Esp</strain>
    </source>
</reference>
<gene>
    <name evidence="1" type="ORF">CUESP1_2004</name>
</gene>
<name>A0A1M4PPG0_9FIRM</name>
<proteinExistence type="predicted"/>
<dbReference type="Proteomes" id="UP000245423">
    <property type="component" value="Chromosome 1"/>
</dbReference>
<evidence type="ECO:0000313" key="1">
    <source>
        <dbReference type="EMBL" id="SHD77361.1"/>
    </source>
</evidence>
<dbReference type="AlphaFoldDB" id="A0A1M4PPG0"/>
<accession>A0A1M4PPG0</accession>
<evidence type="ECO:0008006" key="3">
    <source>
        <dbReference type="Google" id="ProtNLM"/>
    </source>
</evidence>
<protein>
    <recommendedName>
        <fullName evidence="3">Core-binding (CB) domain-containing protein</fullName>
    </recommendedName>
</protein>
<organism evidence="1 2">
    <name type="scientific">[Clostridium] ultunense Esp</name>
    <dbReference type="NCBI Taxonomy" id="1288971"/>
    <lineage>
        <taxon>Bacteria</taxon>
        <taxon>Bacillati</taxon>
        <taxon>Bacillota</taxon>
        <taxon>Tissierellia</taxon>
        <taxon>Tissierellales</taxon>
        <taxon>Tepidimicrobiaceae</taxon>
        <taxon>Schnuerera</taxon>
    </lineage>
</organism>
<sequence length="90" mass="10507">MKKQFEGYLIDCGYKQRTPSGNPSTVYDYIKRIDKICEWENISWEQLADNIHIILPQYDIGGIKEDLGKKSHNAVINALRRFSDYVINNL</sequence>
<dbReference type="RefSeq" id="WP_025641388.1">
    <property type="nucleotide sequence ID" value="NZ_LT669839.1"/>
</dbReference>
<evidence type="ECO:0000313" key="2">
    <source>
        <dbReference type="Proteomes" id="UP000245423"/>
    </source>
</evidence>